<accession>A0ACA9RQ64</accession>
<proteinExistence type="predicted"/>
<evidence type="ECO:0000313" key="1">
    <source>
        <dbReference type="EMBL" id="CAG8803201.1"/>
    </source>
</evidence>
<organism evidence="1 2">
    <name type="scientific">Racocetra persica</name>
    <dbReference type="NCBI Taxonomy" id="160502"/>
    <lineage>
        <taxon>Eukaryota</taxon>
        <taxon>Fungi</taxon>
        <taxon>Fungi incertae sedis</taxon>
        <taxon>Mucoromycota</taxon>
        <taxon>Glomeromycotina</taxon>
        <taxon>Glomeromycetes</taxon>
        <taxon>Diversisporales</taxon>
        <taxon>Gigasporaceae</taxon>
        <taxon>Racocetra</taxon>
    </lineage>
</organism>
<reference evidence="1" key="1">
    <citation type="submission" date="2021-06" db="EMBL/GenBank/DDBJ databases">
        <authorList>
            <person name="Kallberg Y."/>
            <person name="Tangrot J."/>
            <person name="Rosling A."/>
        </authorList>
    </citation>
    <scope>NUCLEOTIDE SEQUENCE</scope>
    <source>
        <strain evidence="1">MA461A</strain>
    </source>
</reference>
<protein>
    <submittedName>
        <fullName evidence="1">22915_t:CDS:1</fullName>
    </submittedName>
</protein>
<evidence type="ECO:0000313" key="2">
    <source>
        <dbReference type="Proteomes" id="UP000789920"/>
    </source>
</evidence>
<feature type="non-terminal residue" evidence="1">
    <location>
        <position position="40"/>
    </location>
</feature>
<gene>
    <name evidence="1" type="ORF">RPERSI_LOCUS21474</name>
</gene>
<feature type="non-terminal residue" evidence="1">
    <location>
        <position position="1"/>
    </location>
</feature>
<dbReference type="Proteomes" id="UP000789920">
    <property type="component" value="Unassembled WGS sequence"/>
</dbReference>
<name>A0ACA9RQ64_9GLOM</name>
<sequence length="40" mass="4402">FILPKLELESTGLLRSWSIECKSSGCIIHIIGSWDAGILD</sequence>
<comment type="caution">
    <text evidence="1">The sequence shown here is derived from an EMBL/GenBank/DDBJ whole genome shotgun (WGS) entry which is preliminary data.</text>
</comment>
<dbReference type="EMBL" id="CAJVQC010062951">
    <property type="protein sequence ID" value="CAG8803201.1"/>
    <property type="molecule type" value="Genomic_DNA"/>
</dbReference>
<keyword evidence="2" id="KW-1185">Reference proteome</keyword>